<sequence length="37" mass="4441">MWLENQSTFSANKCPLYITDTRLEERELYVNHKLPIS</sequence>
<proteinExistence type="predicted"/>
<organism evidence="1">
    <name type="scientific">Caudovirales sp. ctIZM3</name>
    <dbReference type="NCBI Taxonomy" id="2827633"/>
    <lineage>
        <taxon>Viruses</taxon>
        <taxon>Duplodnaviria</taxon>
        <taxon>Heunggongvirae</taxon>
        <taxon>Uroviricota</taxon>
        <taxon>Caudoviricetes</taxon>
    </lineage>
</organism>
<name>A0A8S5T909_9CAUD</name>
<accession>A0A8S5T909</accession>
<protein>
    <submittedName>
        <fullName evidence="1">Uncharacterized protein</fullName>
    </submittedName>
</protein>
<dbReference type="EMBL" id="BK032770">
    <property type="protein sequence ID" value="DAF59463.1"/>
    <property type="molecule type" value="Genomic_DNA"/>
</dbReference>
<evidence type="ECO:0000313" key="1">
    <source>
        <dbReference type="EMBL" id="DAF59463.1"/>
    </source>
</evidence>
<reference evidence="1" key="1">
    <citation type="journal article" date="2021" name="Proc. Natl. Acad. Sci. U.S.A.">
        <title>A Catalog of Tens of Thousands of Viruses from Human Metagenomes Reveals Hidden Associations with Chronic Diseases.</title>
        <authorList>
            <person name="Tisza M.J."/>
            <person name="Buck C.B."/>
        </authorList>
    </citation>
    <scope>NUCLEOTIDE SEQUENCE</scope>
    <source>
        <strain evidence="1">CtIZM3</strain>
    </source>
</reference>